<name>A0A382Q851_9ZZZZ</name>
<proteinExistence type="predicted"/>
<dbReference type="EMBL" id="UINC01112284">
    <property type="protein sequence ID" value="SVC81115.1"/>
    <property type="molecule type" value="Genomic_DNA"/>
</dbReference>
<organism evidence="2">
    <name type="scientific">marine metagenome</name>
    <dbReference type="NCBI Taxonomy" id="408172"/>
    <lineage>
        <taxon>unclassified sequences</taxon>
        <taxon>metagenomes</taxon>
        <taxon>ecological metagenomes</taxon>
    </lineage>
</organism>
<dbReference type="Pfam" id="PF04321">
    <property type="entry name" value="RmlD_sub_bind"/>
    <property type="match status" value="1"/>
</dbReference>
<dbReference type="InterPro" id="IPR029903">
    <property type="entry name" value="RmlD-like-bd"/>
</dbReference>
<dbReference type="PANTHER" id="PTHR10491:SF4">
    <property type="entry name" value="METHIONINE ADENOSYLTRANSFERASE 2 SUBUNIT BETA"/>
    <property type="match status" value="1"/>
</dbReference>
<dbReference type="CDD" id="cd05254">
    <property type="entry name" value="dTDP_HR_like_SDR_e"/>
    <property type="match status" value="1"/>
</dbReference>
<feature type="domain" description="RmlD-like substrate binding" evidence="1">
    <location>
        <begin position="3"/>
        <end position="281"/>
    </location>
</feature>
<dbReference type="Gene3D" id="3.40.50.720">
    <property type="entry name" value="NAD(P)-binding Rossmann-like Domain"/>
    <property type="match status" value="1"/>
</dbReference>
<dbReference type="SUPFAM" id="SSF51735">
    <property type="entry name" value="NAD(P)-binding Rossmann-fold domains"/>
    <property type="match status" value="1"/>
</dbReference>
<dbReference type="AlphaFoldDB" id="A0A382Q851"/>
<dbReference type="InterPro" id="IPR036291">
    <property type="entry name" value="NAD(P)-bd_dom_sf"/>
</dbReference>
<accession>A0A382Q851</accession>
<dbReference type="PANTHER" id="PTHR10491">
    <property type="entry name" value="DTDP-4-DEHYDRORHAMNOSE REDUCTASE"/>
    <property type="match status" value="1"/>
</dbReference>
<evidence type="ECO:0000313" key="2">
    <source>
        <dbReference type="EMBL" id="SVC81115.1"/>
    </source>
</evidence>
<reference evidence="2" key="1">
    <citation type="submission" date="2018-05" db="EMBL/GenBank/DDBJ databases">
        <authorList>
            <person name="Lanie J.A."/>
            <person name="Ng W.-L."/>
            <person name="Kazmierczak K.M."/>
            <person name="Andrzejewski T.M."/>
            <person name="Davidsen T.M."/>
            <person name="Wayne K.J."/>
            <person name="Tettelin H."/>
            <person name="Glass J.I."/>
            <person name="Rusch D."/>
            <person name="Podicherti R."/>
            <person name="Tsui H.-C.T."/>
            <person name="Winkler M.E."/>
        </authorList>
    </citation>
    <scope>NUCLEOTIDE SEQUENCE</scope>
</reference>
<sequence length="290" mass="32695">MKKILLTGASGQLGRAFIKKSEGKYTVLGIGRNLSGHCSFKKGNITDKIFIEKIVEDYSPDVIVHFAAMTSVDECEQNPHAAKNVNTAPVEWILNQFSGYFIFISTDYVFDGREGPYSEEAKTNPINVYGNTKLEAESIIHSHSQKGLVLRTNVLFDYTEWTAASFVNWVVRSLRNRKSISVVVDQFNNPIWTDHLAQILISLMEIEATGLYHSGSNEYISRHDFALMIAKKFELDKSLISPITTKALNQRALRPLKAGLQTQKITDYFEIIPPSMDEALSVISGRKWKQ</sequence>
<gene>
    <name evidence="2" type="ORF">METZ01_LOCUS333969</name>
</gene>
<evidence type="ECO:0000259" key="1">
    <source>
        <dbReference type="Pfam" id="PF04321"/>
    </source>
</evidence>
<protein>
    <recommendedName>
        <fullName evidence="1">RmlD-like substrate binding domain-containing protein</fullName>
    </recommendedName>
</protein>
<dbReference type="InterPro" id="IPR005913">
    <property type="entry name" value="dTDP_dehydrorham_reduct"/>
</dbReference>